<dbReference type="InterPro" id="IPR004027">
    <property type="entry name" value="SEC_C_motif"/>
</dbReference>
<dbReference type="Pfam" id="PF17775">
    <property type="entry name" value="YchJ_M-like"/>
    <property type="match status" value="1"/>
</dbReference>
<evidence type="ECO:0000259" key="1">
    <source>
        <dbReference type="Pfam" id="PF17775"/>
    </source>
</evidence>
<protein>
    <submittedName>
        <fullName evidence="2">YchJ family metal-binding protein</fullName>
    </submittedName>
</protein>
<dbReference type="InterPro" id="IPR032710">
    <property type="entry name" value="NTF2-like_dom_sf"/>
</dbReference>
<dbReference type="Pfam" id="PF02810">
    <property type="entry name" value="SEC-C"/>
    <property type="match status" value="1"/>
</dbReference>
<accession>A0AA41W7X2</accession>
<sequence>MKKKLCPCGSNQTYKDCCGVIHLKPKLARHPEQLMRARYTAHTQNNISFIFNSWHPSTRPESSEPVEEWNSQCSWLALNVAQSRKVGTKGFVEFVALYRQAGQLKQHHEEANFRFEKGQWWYMNQST</sequence>
<keyword evidence="3" id="KW-1185">Reference proteome</keyword>
<organism evidence="2 3">
    <name type="scientific">Echinimonas agarilytica</name>
    <dbReference type="NCBI Taxonomy" id="1215918"/>
    <lineage>
        <taxon>Bacteria</taxon>
        <taxon>Pseudomonadati</taxon>
        <taxon>Pseudomonadota</taxon>
        <taxon>Gammaproteobacteria</taxon>
        <taxon>Alteromonadales</taxon>
        <taxon>Echinimonadaceae</taxon>
        <taxon>Echinimonas</taxon>
    </lineage>
</organism>
<dbReference type="AlphaFoldDB" id="A0AA41W7X2"/>
<proteinExistence type="predicted"/>
<gene>
    <name evidence="2" type="ORF">NAF29_14430</name>
</gene>
<dbReference type="RefSeq" id="WP_251262324.1">
    <property type="nucleotide sequence ID" value="NZ_JAMQGP010000007.1"/>
</dbReference>
<name>A0AA41W7X2_9GAMM</name>
<evidence type="ECO:0000313" key="2">
    <source>
        <dbReference type="EMBL" id="MCM2680850.1"/>
    </source>
</evidence>
<dbReference type="InterPro" id="IPR048469">
    <property type="entry name" value="YchJ-like_M"/>
</dbReference>
<dbReference type="EMBL" id="JAMQGP010000007">
    <property type="protein sequence ID" value="MCM2680850.1"/>
    <property type="molecule type" value="Genomic_DNA"/>
</dbReference>
<reference evidence="2 3" key="1">
    <citation type="journal article" date="2013" name="Antonie Van Leeuwenhoek">
        <title>Echinimonas agarilytica gen. nov., sp. nov., a new gammaproteobacterium isolated from the sea urchin Strongylocentrotus intermedius.</title>
        <authorList>
            <person name="Nedashkovskaya O.I."/>
            <person name="Stenkova A.M."/>
            <person name="Zhukova N.V."/>
            <person name="Van Trappen S."/>
            <person name="Lee J.S."/>
            <person name="Kim S.B."/>
        </authorList>
    </citation>
    <scope>NUCLEOTIDE SEQUENCE [LARGE SCALE GENOMIC DNA]</scope>
    <source>
        <strain evidence="2 3">KMM 6351</strain>
    </source>
</reference>
<feature type="domain" description="YchJ-like middle NTF2-like" evidence="1">
    <location>
        <begin position="31"/>
        <end position="124"/>
    </location>
</feature>
<evidence type="ECO:0000313" key="3">
    <source>
        <dbReference type="Proteomes" id="UP001165393"/>
    </source>
</evidence>
<dbReference type="SUPFAM" id="SSF54427">
    <property type="entry name" value="NTF2-like"/>
    <property type="match status" value="1"/>
</dbReference>
<comment type="caution">
    <text evidence="2">The sequence shown here is derived from an EMBL/GenBank/DDBJ whole genome shotgun (WGS) entry which is preliminary data.</text>
</comment>
<dbReference type="Gene3D" id="3.10.450.50">
    <property type="match status" value="1"/>
</dbReference>
<dbReference type="Proteomes" id="UP001165393">
    <property type="component" value="Unassembled WGS sequence"/>
</dbReference>